<organism evidence="3 4">
    <name type="scientific">Oryza sativa subsp. japonica</name>
    <name type="common">Rice</name>
    <dbReference type="NCBI Taxonomy" id="39947"/>
    <lineage>
        <taxon>Eukaryota</taxon>
        <taxon>Viridiplantae</taxon>
        <taxon>Streptophyta</taxon>
        <taxon>Embryophyta</taxon>
        <taxon>Tracheophyta</taxon>
        <taxon>Spermatophyta</taxon>
        <taxon>Magnoliopsida</taxon>
        <taxon>Liliopsida</taxon>
        <taxon>Poales</taxon>
        <taxon>Poaceae</taxon>
        <taxon>BOP clade</taxon>
        <taxon>Oryzoideae</taxon>
        <taxon>Oryzeae</taxon>
        <taxon>Oryzinae</taxon>
        <taxon>Oryza</taxon>
        <taxon>Oryza sativa</taxon>
    </lineage>
</organism>
<dbReference type="EMBL" id="AP005880">
    <property type="protein sequence ID" value="BAD31864.1"/>
    <property type="molecule type" value="Genomic_DNA"/>
</dbReference>
<reference evidence="4" key="1">
    <citation type="journal article" date="2005" name="Nature">
        <title>The map-based sequence of the rice genome.</title>
        <authorList>
            <consortium name="International rice genome sequencing project (IRGSP)"/>
            <person name="Matsumoto T."/>
            <person name="Wu J."/>
            <person name="Kanamori H."/>
            <person name="Katayose Y."/>
            <person name="Fujisawa M."/>
            <person name="Namiki N."/>
            <person name="Mizuno H."/>
            <person name="Yamamoto K."/>
            <person name="Antonio B.A."/>
            <person name="Baba T."/>
            <person name="Sakata K."/>
            <person name="Nagamura Y."/>
            <person name="Aoki H."/>
            <person name="Arikawa K."/>
            <person name="Arita K."/>
            <person name="Bito T."/>
            <person name="Chiden Y."/>
            <person name="Fujitsuka N."/>
            <person name="Fukunaka R."/>
            <person name="Hamada M."/>
            <person name="Harada C."/>
            <person name="Hayashi A."/>
            <person name="Hijishita S."/>
            <person name="Honda M."/>
            <person name="Hosokawa S."/>
            <person name="Ichikawa Y."/>
            <person name="Idonuma A."/>
            <person name="Iijima M."/>
            <person name="Ikeda M."/>
            <person name="Ikeno M."/>
            <person name="Ito K."/>
            <person name="Ito S."/>
            <person name="Ito T."/>
            <person name="Ito Y."/>
            <person name="Ito Y."/>
            <person name="Iwabuchi A."/>
            <person name="Kamiya K."/>
            <person name="Karasawa W."/>
            <person name="Kurita K."/>
            <person name="Katagiri S."/>
            <person name="Kikuta A."/>
            <person name="Kobayashi H."/>
            <person name="Kobayashi N."/>
            <person name="Machita K."/>
            <person name="Maehara T."/>
            <person name="Masukawa M."/>
            <person name="Mizubayashi T."/>
            <person name="Mukai Y."/>
            <person name="Nagasaki H."/>
            <person name="Nagata Y."/>
            <person name="Naito S."/>
            <person name="Nakashima M."/>
            <person name="Nakama Y."/>
            <person name="Nakamichi Y."/>
            <person name="Nakamura M."/>
            <person name="Meguro A."/>
            <person name="Negishi M."/>
            <person name="Ohta I."/>
            <person name="Ohta T."/>
            <person name="Okamoto M."/>
            <person name="Ono N."/>
            <person name="Saji S."/>
            <person name="Sakaguchi M."/>
            <person name="Sakai K."/>
            <person name="Shibata M."/>
            <person name="Shimokawa T."/>
            <person name="Song J."/>
            <person name="Takazaki Y."/>
            <person name="Terasawa K."/>
            <person name="Tsugane M."/>
            <person name="Tsuji K."/>
            <person name="Ueda S."/>
            <person name="Waki K."/>
            <person name="Yamagata H."/>
            <person name="Yamamoto M."/>
            <person name="Yamamoto S."/>
            <person name="Yamane H."/>
            <person name="Yoshiki S."/>
            <person name="Yoshihara R."/>
            <person name="Yukawa K."/>
            <person name="Zhong H."/>
            <person name="Yano M."/>
            <person name="Yuan Q."/>
            <person name="Ouyang S."/>
            <person name="Liu J."/>
            <person name="Jones K.M."/>
            <person name="Gansberger K."/>
            <person name="Moffat K."/>
            <person name="Hill J."/>
            <person name="Bera J."/>
            <person name="Fadrosh D."/>
            <person name="Jin S."/>
            <person name="Johri S."/>
            <person name="Kim M."/>
            <person name="Overton L."/>
            <person name="Reardon M."/>
            <person name="Tsitrin T."/>
            <person name="Vuong H."/>
            <person name="Weaver B."/>
            <person name="Ciecko A."/>
            <person name="Tallon L."/>
            <person name="Jackson J."/>
            <person name="Pai G."/>
            <person name="Aken S.V."/>
            <person name="Utterback T."/>
            <person name="Reidmuller S."/>
            <person name="Feldblyum T."/>
            <person name="Hsiao J."/>
            <person name="Zismann V."/>
            <person name="Iobst S."/>
            <person name="de Vazeille A.R."/>
            <person name="Buell C.R."/>
            <person name="Ying K."/>
            <person name="Li Y."/>
            <person name="Lu T."/>
            <person name="Huang Y."/>
            <person name="Zhao Q."/>
            <person name="Feng Q."/>
            <person name="Zhang L."/>
            <person name="Zhu J."/>
            <person name="Weng Q."/>
            <person name="Mu J."/>
            <person name="Lu Y."/>
            <person name="Fan D."/>
            <person name="Liu Y."/>
            <person name="Guan J."/>
            <person name="Zhang Y."/>
            <person name="Yu S."/>
            <person name="Liu X."/>
            <person name="Zhang Y."/>
            <person name="Hong G."/>
            <person name="Han B."/>
            <person name="Choisne N."/>
            <person name="Demange N."/>
            <person name="Orjeda G."/>
            <person name="Samain S."/>
            <person name="Cattolico L."/>
            <person name="Pelletier E."/>
            <person name="Couloux A."/>
            <person name="Segurens B."/>
            <person name="Wincker P."/>
            <person name="D'Hont A."/>
            <person name="Scarpelli C."/>
            <person name="Weissenbach J."/>
            <person name="Salanoubat M."/>
            <person name="Quetier F."/>
            <person name="Yu Y."/>
            <person name="Kim H.R."/>
            <person name="Rambo T."/>
            <person name="Currie J."/>
            <person name="Collura K."/>
            <person name="Luo M."/>
            <person name="Yang T."/>
            <person name="Ammiraju J.S.S."/>
            <person name="Engler F."/>
            <person name="Soderlund C."/>
            <person name="Wing R.A."/>
            <person name="Palmer L.E."/>
            <person name="de la Bastide M."/>
            <person name="Spiegel L."/>
            <person name="Nascimento L."/>
            <person name="Zutavern T."/>
            <person name="O'Shaughnessy A."/>
            <person name="Dike S."/>
            <person name="Dedhia N."/>
            <person name="Preston R."/>
            <person name="Balija V."/>
            <person name="McCombie W.R."/>
            <person name="Chow T."/>
            <person name="Chen H."/>
            <person name="Chung M."/>
            <person name="Chen C."/>
            <person name="Shaw J."/>
            <person name="Wu H."/>
            <person name="Hsiao K."/>
            <person name="Chao Y."/>
            <person name="Chu M."/>
            <person name="Cheng C."/>
            <person name="Hour A."/>
            <person name="Lee P."/>
            <person name="Lin S."/>
            <person name="Lin Y."/>
            <person name="Liou J."/>
            <person name="Liu S."/>
            <person name="Hsing Y."/>
            <person name="Raghuvanshi S."/>
            <person name="Mohanty A."/>
            <person name="Bharti A.K."/>
            <person name="Gaur A."/>
            <person name="Gupta V."/>
            <person name="Kumar D."/>
            <person name="Ravi V."/>
            <person name="Vij S."/>
            <person name="Kapur A."/>
            <person name="Khurana P."/>
            <person name="Khurana P."/>
            <person name="Khurana J.P."/>
            <person name="Tyagi A.K."/>
            <person name="Gaikwad K."/>
            <person name="Singh A."/>
            <person name="Dalal V."/>
            <person name="Srivastava S."/>
            <person name="Dixit A."/>
            <person name="Pal A.K."/>
            <person name="Ghazi I.A."/>
            <person name="Yadav M."/>
            <person name="Pandit A."/>
            <person name="Bhargava A."/>
            <person name="Sureshbabu K."/>
            <person name="Batra K."/>
            <person name="Sharma T.R."/>
            <person name="Mohapatra T."/>
            <person name="Singh N.K."/>
            <person name="Messing J."/>
            <person name="Nelson A.B."/>
            <person name="Fuks G."/>
            <person name="Kavchok S."/>
            <person name="Keizer G."/>
            <person name="Linton E."/>
            <person name="Llaca V."/>
            <person name="Song R."/>
            <person name="Tanyolac B."/>
            <person name="Young S."/>
            <person name="Ho-Il K."/>
            <person name="Hahn J.H."/>
            <person name="Sangsakoo G."/>
            <person name="Vanavichit A."/>
            <person name="de Mattos Luiz.A.T."/>
            <person name="Zimmer P.D."/>
            <person name="Malone G."/>
            <person name="Dellagostin O."/>
            <person name="de Oliveira A.C."/>
            <person name="Bevan M."/>
            <person name="Bancroft I."/>
            <person name="Minx P."/>
            <person name="Cordum H."/>
            <person name="Wilson R."/>
            <person name="Cheng Z."/>
            <person name="Jin W."/>
            <person name="Jiang J."/>
            <person name="Leong S.A."/>
            <person name="Iwama H."/>
            <person name="Gojobori T."/>
            <person name="Itoh T."/>
            <person name="Niimura Y."/>
            <person name="Fujii Y."/>
            <person name="Habara T."/>
            <person name="Sakai H."/>
            <person name="Sato Y."/>
            <person name="Wilson G."/>
            <person name="Kumar K."/>
            <person name="McCouch S."/>
            <person name="Juretic N."/>
            <person name="Hoen D."/>
            <person name="Wright S."/>
            <person name="Bruskiewich R."/>
            <person name="Bureau T."/>
            <person name="Miyao A."/>
            <person name="Hirochika H."/>
            <person name="Nishikawa T."/>
            <person name="Kadowaki K."/>
            <person name="Sugiura M."/>
            <person name="Burr B."/>
            <person name="Sasaki T."/>
        </authorList>
    </citation>
    <scope>NUCLEOTIDE SEQUENCE [LARGE SCALE GENOMIC DNA]</scope>
    <source>
        <strain evidence="4">cv. Nipponbare</strain>
    </source>
</reference>
<reference evidence="4" key="2">
    <citation type="journal article" date="2008" name="Nucleic Acids Res.">
        <title>The rice annotation project database (RAP-DB): 2008 update.</title>
        <authorList>
            <consortium name="The rice annotation project (RAP)"/>
        </authorList>
    </citation>
    <scope>GENOME REANNOTATION</scope>
    <source>
        <strain evidence="4">cv. Nipponbare</strain>
    </source>
</reference>
<dbReference type="InterPro" id="IPR008552">
    <property type="entry name" value="DUF834"/>
</dbReference>
<sequence length="112" mass="12249">MDDDDRRGWRPKPSGNPLVHGGGQPPVELGTKEPSAGVELDLAEPREVAAQEGDGRGDDKRRLERLPAAEREDERGEVARVRKNLGKKEETKEEAEGLLFIAGRGRDQLGNG</sequence>
<evidence type="ECO:0000313" key="4">
    <source>
        <dbReference type="Proteomes" id="UP000000763"/>
    </source>
</evidence>
<dbReference type="AlphaFoldDB" id="Q69L24"/>
<feature type="compositionally biased region" description="Basic and acidic residues" evidence="1">
    <location>
        <begin position="43"/>
        <end position="95"/>
    </location>
</feature>
<dbReference type="Proteomes" id="UP000000763">
    <property type="component" value="Chromosome 7"/>
</dbReference>
<accession>Q69L24</accession>
<feature type="domain" description="DUF834" evidence="2">
    <location>
        <begin position="6"/>
        <end position="59"/>
    </location>
</feature>
<evidence type="ECO:0000259" key="2">
    <source>
        <dbReference type="Pfam" id="PF05754"/>
    </source>
</evidence>
<feature type="region of interest" description="Disordered" evidence="1">
    <location>
        <begin position="1"/>
        <end position="112"/>
    </location>
</feature>
<evidence type="ECO:0000256" key="1">
    <source>
        <dbReference type="SAM" id="MobiDB-lite"/>
    </source>
</evidence>
<gene>
    <name evidence="3" type="primary">OSJNBb0032G22.9</name>
</gene>
<evidence type="ECO:0000313" key="3">
    <source>
        <dbReference type="EMBL" id="BAD31864.1"/>
    </source>
</evidence>
<proteinExistence type="predicted"/>
<dbReference type="Pfam" id="PF05754">
    <property type="entry name" value="DUF834"/>
    <property type="match status" value="1"/>
</dbReference>
<protein>
    <recommendedName>
        <fullName evidence="2">DUF834 domain-containing protein</fullName>
    </recommendedName>
</protein>
<name>Q69L24_ORYSJ</name>